<dbReference type="Proteomes" id="UP000235672">
    <property type="component" value="Unassembled WGS sequence"/>
</dbReference>
<evidence type="ECO:0000256" key="2">
    <source>
        <dbReference type="SAM" id="SignalP"/>
    </source>
</evidence>
<evidence type="ECO:0000256" key="1">
    <source>
        <dbReference type="SAM" id="Phobius"/>
    </source>
</evidence>
<evidence type="ECO:0000313" key="3">
    <source>
        <dbReference type="EMBL" id="PMD17163.1"/>
    </source>
</evidence>
<evidence type="ECO:0008006" key="5">
    <source>
        <dbReference type="Google" id="ProtNLM"/>
    </source>
</evidence>
<organism evidence="3 4">
    <name type="scientific">Hyaloscypha hepaticicola</name>
    <dbReference type="NCBI Taxonomy" id="2082293"/>
    <lineage>
        <taxon>Eukaryota</taxon>
        <taxon>Fungi</taxon>
        <taxon>Dikarya</taxon>
        <taxon>Ascomycota</taxon>
        <taxon>Pezizomycotina</taxon>
        <taxon>Leotiomycetes</taxon>
        <taxon>Helotiales</taxon>
        <taxon>Hyaloscyphaceae</taxon>
        <taxon>Hyaloscypha</taxon>
    </lineage>
</organism>
<keyword evidence="1" id="KW-1133">Transmembrane helix</keyword>
<feature type="chain" id="PRO_5014473680" description="Extracellular membrane protein CFEM domain-containing protein" evidence="2">
    <location>
        <begin position="20"/>
        <end position="197"/>
    </location>
</feature>
<accession>A0A2J6PT08</accession>
<sequence length="197" mass="21051">MRLYEVLLLSCLSVTSVLAAFNFNNYPECAQSLCYELAPPSCDYGSDTDAEAEQTDSCLCTNTGFISDLAAQTFQTCGCQILTTSAEVFNDNCAKYQTTSVVSVEDFISLGDGGHTSCGSTGLDPGTIAGIVIGVLALVVAIVIGVLQLAVGVLGLLPDRYEPWPYIQRFFRCCCCCCCFGRHPHRPGTIPLPAYSP</sequence>
<keyword evidence="1" id="KW-0472">Membrane</keyword>
<proteinExistence type="predicted"/>
<evidence type="ECO:0000313" key="4">
    <source>
        <dbReference type="Proteomes" id="UP000235672"/>
    </source>
</evidence>
<reference evidence="3 4" key="1">
    <citation type="submission" date="2016-05" db="EMBL/GenBank/DDBJ databases">
        <title>A degradative enzymes factory behind the ericoid mycorrhizal symbiosis.</title>
        <authorList>
            <consortium name="DOE Joint Genome Institute"/>
            <person name="Martino E."/>
            <person name="Morin E."/>
            <person name="Grelet G."/>
            <person name="Kuo A."/>
            <person name="Kohler A."/>
            <person name="Daghino S."/>
            <person name="Barry K."/>
            <person name="Choi C."/>
            <person name="Cichocki N."/>
            <person name="Clum A."/>
            <person name="Copeland A."/>
            <person name="Hainaut M."/>
            <person name="Haridas S."/>
            <person name="Labutti K."/>
            <person name="Lindquist E."/>
            <person name="Lipzen A."/>
            <person name="Khouja H.-R."/>
            <person name="Murat C."/>
            <person name="Ohm R."/>
            <person name="Olson A."/>
            <person name="Spatafora J."/>
            <person name="Veneault-Fourrey C."/>
            <person name="Henrissat B."/>
            <person name="Grigoriev I."/>
            <person name="Martin F."/>
            <person name="Perotto S."/>
        </authorList>
    </citation>
    <scope>NUCLEOTIDE SEQUENCE [LARGE SCALE GENOMIC DNA]</scope>
    <source>
        <strain evidence="3 4">UAMH 7357</strain>
    </source>
</reference>
<feature type="signal peptide" evidence="2">
    <location>
        <begin position="1"/>
        <end position="19"/>
    </location>
</feature>
<gene>
    <name evidence="3" type="ORF">NA56DRAFT_648893</name>
</gene>
<feature type="transmembrane region" description="Helical" evidence="1">
    <location>
        <begin position="128"/>
        <end position="157"/>
    </location>
</feature>
<keyword evidence="1" id="KW-0812">Transmembrane</keyword>
<keyword evidence="4" id="KW-1185">Reference proteome</keyword>
<name>A0A2J6PT08_9HELO</name>
<keyword evidence="2" id="KW-0732">Signal</keyword>
<dbReference type="EMBL" id="KZ613501">
    <property type="protein sequence ID" value="PMD17163.1"/>
    <property type="molecule type" value="Genomic_DNA"/>
</dbReference>
<dbReference type="AlphaFoldDB" id="A0A2J6PT08"/>
<protein>
    <recommendedName>
        <fullName evidence="5">Extracellular membrane protein CFEM domain-containing protein</fullName>
    </recommendedName>
</protein>